<feature type="region of interest" description="Disordered" evidence="1">
    <location>
        <begin position="1"/>
        <end position="211"/>
    </location>
</feature>
<protein>
    <submittedName>
        <fullName evidence="2">Uncharacterized protein</fullName>
    </submittedName>
</protein>
<evidence type="ECO:0000256" key="1">
    <source>
        <dbReference type="SAM" id="MobiDB-lite"/>
    </source>
</evidence>
<reference evidence="2 3" key="1">
    <citation type="submission" date="2024-04" db="EMBL/GenBank/DDBJ databases">
        <authorList>
            <person name="Waldvogel A.-M."/>
            <person name="Schoenle A."/>
        </authorList>
    </citation>
    <scope>NUCLEOTIDE SEQUENCE [LARGE SCALE GENOMIC DNA]</scope>
</reference>
<feature type="compositionally biased region" description="Low complexity" evidence="1">
    <location>
        <begin position="1"/>
        <end position="11"/>
    </location>
</feature>
<dbReference type="EMBL" id="OZ035824">
    <property type="protein sequence ID" value="CAL1592584.1"/>
    <property type="molecule type" value="Genomic_DNA"/>
</dbReference>
<accession>A0AAV2KZ01</accession>
<evidence type="ECO:0000313" key="3">
    <source>
        <dbReference type="Proteomes" id="UP001497482"/>
    </source>
</evidence>
<sequence length="211" mass="23183">MSSPSSDAWSSDEYKPPPGSPCSSTLSSNVSVFSDTSCAEVSDEEELEPTSTKAQKNKRTKRTDACAEVSDEEELEPTSTKAQKNKRTKRTDACAEVSDEEELEPTSTKAQKNKLTKRTDACAEVSDEEELEPTSTKAQKNKRTKRTDEASRNPKKPWSEEESRGEEDGEVPGSVCCASHRSLQPSSTEPGRTSKLMRTQVQRGQETTSVP</sequence>
<organism evidence="2 3">
    <name type="scientific">Knipowitschia caucasica</name>
    <name type="common">Caucasian dwarf goby</name>
    <name type="synonym">Pomatoschistus caucasicus</name>
    <dbReference type="NCBI Taxonomy" id="637954"/>
    <lineage>
        <taxon>Eukaryota</taxon>
        <taxon>Metazoa</taxon>
        <taxon>Chordata</taxon>
        <taxon>Craniata</taxon>
        <taxon>Vertebrata</taxon>
        <taxon>Euteleostomi</taxon>
        <taxon>Actinopterygii</taxon>
        <taxon>Neopterygii</taxon>
        <taxon>Teleostei</taxon>
        <taxon>Neoteleostei</taxon>
        <taxon>Acanthomorphata</taxon>
        <taxon>Gobiaria</taxon>
        <taxon>Gobiiformes</taxon>
        <taxon>Gobioidei</taxon>
        <taxon>Gobiidae</taxon>
        <taxon>Gobiinae</taxon>
        <taxon>Knipowitschia</taxon>
    </lineage>
</organism>
<feature type="compositionally biased region" description="Low complexity" evidence="1">
    <location>
        <begin position="21"/>
        <end position="34"/>
    </location>
</feature>
<feature type="compositionally biased region" description="Polar residues" evidence="1">
    <location>
        <begin position="181"/>
        <end position="211"/>
    </location>
</feature>
<evidence type="ECO:0000313" key="2">
    <source>
        <dbReference type="EMBL" id="CAL1592584.1"/>
    </source>
</evidence>
<gene>
    <name evidence="2" type="ORF">KC01_LOCUS21817</name>
</gene>
<keyword evidence="3" id="KW-1185">Reference proteome</keyword>
<dbReference type="Proteomes" id="UP001497482">
    <property type="component" value="Chromosome 2"/>
</dbReference>
<name>A0AAV2KZ01_KNICA</name>
<feature type="compositionally biased region" description="Basic and acidic residues" evidence="1">
    <location>
        <begin position="146"/>
        <end position="162"/>
    </location>
</feature>
<proteinExistence type="predicted"/>
<dbReference type="AlphaFoldDB" id="A0AAV2KZ01"/>